<sequence>MKEERLHLLLGVSGGIAAYKMPLLIRLLKKNNVEVKVVLTKAARTLVGEDALRTVSGNTVFFDEISPTYDMDHIRLAEWADLFLICPATANTIAKLAHGIADNLLTTLALSFDGILMIAPAM</sequence>
<dbReference type="SUPFAM" id="SSF52507">
    <property type="entry name" value="Homo-oligomeric flavin-containing Cys decarboxylases, HFCD"/>
    <property type="match status" value="1"/>
</dbReference>
<dbReference type="GO" id="GO:0004633">
    <property type="term" value="F:phosphopantothenoylcysteine decarboxylase activity"/>
    <property type="evidence" value="ECO:0007669"/>
    <property type="project" value="TreeGrafter"/>
</dbReference>
<protein>
    <recommendedName>
        <fullName evidence="1">Flavoprotein domain-containing protein</fullName>
    </recommendedName>
</protein>
<gene>
    <name evidence="2" type="ORF">S01H1_68420</name>
</gene>
<proteinExistence type="predicted"/>
<dbReference type="InterPro" id="IPR036551">
    <property type="entry name" value="Flavin_trans-like"/>
</dbReference>
<dbReference type="PANTHER" id="PTHR14359:SF6">
    <property type="entry name" value="PHOSPHOPANTOTHENOYLCYSTEINE DECARBOXYLASE"/>
    <property type="match status" value="1"/>
</dbReference>
<dbReference type="GO" id="GO:0010181">
    <property type="term" value="F:FMN binding"/>
    <property type="evidence" value="ECO:0007669"/>
    <property type="project" value="TreeGrafter"/>
</dbReference>
<evidence type="ECO:0000313" key="2">
    <source>
        <dbReference type="EMBL" id="GAG31975.1"/>
    </source>
</evidence>
<dbReference type="GO" id="GO:0015937">
    <property type="term" value="P:coenzyme A biosynthetic process"/>
    <property type="evidence" value="ECO:0007669"/>
    <property type="project" value="TreeGrafter"/>
</dbReference>
<evidence type="ECO:0000259" key="1">
    <source>
        <dbReference type="Pfam" id="PF02441"/>
    </source>
</evidence>
<comment type="caution">
    <text evidence="2">The sequence shown here is derived from an EMBL/GenBank/DDBJ whole genome shotgun (WGS) entry which is preliminary data.</text>
</comment>
<reference evidence="2" key="1">
    <citation type="journal article" date="2014" name="Front. Microbiol.">
        <title>High frequency of phylogenetically diverse reductive dehalogenase-homologous genes in deep subseafloor sedimentary metagenomes.</title>
        <authorList>
            <person name="Kawai M."/>
            <person name="Futagami T."/>
            <person name="Toyoda A."/>
            <person name="Takaki Y."/>
            <person name="Nishi S."/>
            <person name="Hori S."/>
            <person name="Arai W."/>
            <person name="Tsubouchi T."/>
            <person name="Morono Y."/>
            <person name="Uchiyama I."/>
            <person name="Ito T."/>
            <person name="Fujiyama A."/>
            <person name="Inagaki F."/>
            <person name="Takami H."/>
        </authorList>
    </citation>
    <scope>NUCLEOTIDE SEQUENCE</scope>
    <source>
        <strain evidence="2">Expedition CK06-06</strain>
    </source>
</reference>
<dbReference type="EMBL" id="BARS01045374">
    <property type="protein sequence ID" value="GAG31975.1"/>
    <property type="molecule type" value="Genomic_DNA"/>
</dbReference>
<accession>X0WMZ4</accession>
<dbReference type="AlphaFoldDB" id="X0WMZ4"/>
<organism evidence="2">
    <name type="scientific">marine sediment metagenome</name>
    <dbReference type="NCBI Taxonomy" id="412755"/>
    <lineage>
        <taxon>unclassified sequences</taxon>
        <taxon>metagenomes</taxon>
        <taxon>ecological metagenomes</taxon>
    </lineage>
</organism>
<name>X0WMZ4_9ZZZZ</name>
<dbReference type="InterPro" id="IPR003382">
    <property type="entry name" value="Flavoprotein"/>
</dbReference>
<feature type="non-terminal residue" evidence="2">
    <location>
        <position position="122"/>
    </location>
</feature>
<dbReference type="PANTHER" id="PTHR14359">
    <property type="entry name" value="HOMO-OLIGOMERIC FLAVIN CONTAINING CYS DECARBOXYLASE FAMILY"/>
    <property type="match status" value="1"/>
</dbReference>
<dbReference type="Gene3D" id="3.40.50.1950">
    <property type="entry name" value="Flavin prenyltransferase-like"/>
    <property type="match status" value="1"/>
</dbReference>
<dbReference type="GO" id="GO:0071513">
    <property type="term" value="C:phosphopantothenoylcysteine decarboxylase complex"/>
    <property type="evidence" value="ECO:0007669"/>
    <property type="project" value="TreeGrafter"/>
</dbReference>
<feature type="domain" description="Flavoprotein" evidence="1">
    <location>
        <begin position="7"/>
        <end position="109"/>
    </location>
</feature>
<dbReference type="Pfam" id="PF02441">
    <property type="entry name" value="Flavoprotein"/>
    <property type="match status" value="1"/>
</dbReference>